<protein>
    <submittedName>
        <fullName evidence="2">Uncharacterized protein</fullName>
    </submittedName>
</protein>
<feature type="compositionally biased region" description="Basic and acidic residues" evidence="1">
    <location>
        <begin position="124"/>
        <end position="143"/>
    </location>
</feature>
<accession>A0A226D493</accession>
<feature type="compositionally biased region" description="Acidic residues" evidence="1">
    <location>
        <begin position="144"/>
        <end position="154"/>
    </location>
</feature>
<evidence type="ECO:0000256" key="1">
    <source>
        <dbReference type="SAM" id="MobiDB-lite"/>
    </source>
</evidence>
<dbReference type="AlphaFoldDB" id="A0A226D493"/>
<feature type="region of interest" description="Disordered" evidence="1">
    <location>
        <begin position="274"/>
        <end position="313"/>
    </location>
</feature>
<comment type="caution">
    <text evidence="2">The sequence shown here is derived from an EMBL/GenBank/DDBJ whole genome shotgun (WGS) entry which is preliminary data.</text>
</comment>
<name>A0A226D493_FOLCA</name>
<feature type="compositionally biased region" description="Polar residues" evidence="1">
    <location>
        <begin position="288"/>
        <end position="297"/>
    </location>
</feature>
<dbReference type="EMBL" id="LNIX01000035">
    <property type="protein sequence ID" value="OXA40049.1"/>
    <property type="molecule type" value="Genomic_DNA"/>
</dbReference>
<evidence type="ECO:0000313" key="2">
    <source>
        <dbReference type="EMBL" id="OXA40049.1"/>
    </source>
</evidence>
<gene>
    <name evidence="2" type="ORF">Fcan01_25159</name>
</gene>
<reference evidence="2 3" key="1">
    <citation type="submission" date="2015-12" db="EMBL/GenBank/DDBJ databases">
        <title>The genome of Folsomia candida.</title>
        <authorList>
            <person name="Faddeeva A."/>
            <person name="Derks M.F."/>
            <person name="Anvar Y."/>
            <person name="Smit S."/>
            <person name="Van Straalen N."/>
            <person name="Roelofs D."/>
        </authorList>
    </citation>
    <scope>NUCLEOTIDE SEQUENCE [LARGE SCALE GENOMIC DNA]</scope>
    <source>
        <strain evidence="2 3">VU population</strain>
        <tissue evidence="2">Whole body</tissue>
    </source>
</reference>
<feature type="region of interest" description="Disordered" evidence="1">
    <location>
        <begin position="1"/>
        <end position="30"/>
    </location>
</feature>
<feature type="region of interest" description="Disordered" evidence="1">
    <location>
        <begin position="115"/>
        <end position="173"/>
    </location>
</feature>
<proteinExistence type="predicted"/>
<dbReference type="Proteomes" id="UP000198287">
    <property type="component" value="Unassembled WGS sequence"/>
</dbReference>
<organism evidence="2 3">
    <name type="scientific">Folsomia candida</name>
    <name type="common">Springtail</name>
    <dbReference type="NCBI Taxonomy" id="158441"/>
    <lineage>
        <taxon>Eukaryota</taxon>
        <taxon>Metazoa</taxon>
        <taxon>Ecdysozoa</taxon>
        <taxon>Arthropoda</taxon>
        <taxon>Hexapoda</taxon>
        <taxon>Collembola</taxon>
        <taxon>Entomobryomorpha</taxon>
        <taxon>Isotomoidea</taxon>
        <taxon>Isotomidae</taxon>
        <taxon>Proisotominae</taxon>
        <taxon>Folsomia</taxon>
    </lineage>
</organism>
<feature type="compositionally biased region" description="Low complexity" evidence="1">
    <location>
        <begin position="155"/>
        <end position="164"/>
    </location>
</feature>
<feature type="compositionally biased region" description="Polar residues" evidence="1">
    <location>
        <begin position="1"/>
        <end position="27"/>
    </location>
</feature>
<evidence type="ECO:0000313" key="3">
    <source>
        <dbReference type="Proteomes" id="UP000198287"/>
    </source>
</evidence>
<sequence>MTSTNTPAAGGSSSIPPGATPHSTSGLVATPMPHPLPDIIDYKVKLLGLLPDGYQYPSGPRRWDLSTACFIKIPSEMTCYEGRVDTKGHPTLIGSGILERKYGLQVHLPTLAESERAASAARRNVKDDDETRGGLDDGGKQLDDDIIQEEDEEGNSSGNESGSEGSEGDVKLHGQNVLGPHTFICQGCQHNAVQNQKDNLMTKWLKNNFDPRRDVLPDIVCRRTVLTYIMTQKQPFILNAKRISFTSSQDPDRKEFKVIHVEFDYLPTLDLDPHLPGGGTSVGERSRSQMGTSTLQDSRLIMPHPQESGGGRF</sequence>
<keyword evidence="3" id="KW-1185">Reference proteome</keyword>